<sequence length="133" mass="15015">MKLLTYAFLGALALQPLTATTAAALQKVRTSYVQLSEVTSKNTTIRGVENALKTCSSARGWKFSRVAQGKLIGQLTVRGKHYVEVDVEYSSQAFKISYRDSKNMKFDAEKNTIHKRYNSWIENLTNDVIFCLK</sequence>
<evidence type="ECO:0000313" key="3">
    <source>
        <dbReference type="Proteomes" id="UP001441944"/>
    </source>
</evidence>
<name>A0ABQ0AID2_9RHOB</name>
<dbReference type="EMBL" id="BAABWU010000002">
    <property type="protein sequence ID" value="GAA6195594.1"/>
    <property type="molecule type" value="Genomic_DNA"/>
</dbReference>
<organism evidence="2 3">
    <name type="scientific">Pseudophaeobacter arcticus</name>
    <dbReference type="NCBI Taxonomy" id="385492"/>
    <lineage>
        <taxon>Bacteria</taxon>
        <taxon>Pseudomonadati</taxon>
        <taxon>Pseudomonadota</taxon>
        <taxon>Alphaproteobacteria</taxon>
        <taxon>Rhodobacterales</taxon>
        <taxon>Paracoccaceae</taxon>
        <taxon>Pseudophaeobacter</taxon>
    </lineage>
</organism>
<reference evidence="2 3" key="1">
    <citation type="submission" date="2024-04" db="EMBL/GenBank/DDBJ databases">
        <title>Draft genome sequence of Pseudophaeobacter arcticus NBRC 116598.</title>
        <authorList>
            <person name="Miyakawa T."/>
            <person name="Kusuya Y."/>
            <person name="Miura T."/>
        </authorList>
    </citation>
    <scope>NUCLEOTIDE SEQUENCE [LARGE SCALE GENOMIC DNA]</scope>
    <source>
        <strain evidence="2 3">SU-CL00105</strain>
    </source>
</reference>
<accession>A0ABQ0AID2</accession>
<gene>
    <name evidence="2" type="ORF">NBRC116598_10380</name>
</gene>
<evidence type="ECO:0000256" key="1">
    <source>
        <dbReference type="SAM" id="SignalP"/>
    </source>
</evidence>
<feature type="chain" id="PRO_5045235714" evidence="1">
    <location>
        <begin position="20"/>
        <end position="133"/>
    </location>
</feature>
<keyword evidence="1" id="KW-0732">Signal</keyword>
<proteinExistence type="predicted"/>
<dbReference type="Proteomes" id="UP001441944">
    <property type="component" value="Unassembled WGS sequence"/>
</dbReference>
<protein>
    <submittedName>
        <fullName evidence="2">Uncharacterized protein</fullName>
    </submittedName>
</protein>
<feature type="signal peptide" evidence="1">
    <location>
        <begin position="1"/>
        <end position="19"/>
    </location>
</feature>
<evidence type="ECO:0000313" key="2">
    <source>
        <dbReference type="EMBL" id="GAA6195594.1"/>
    </source>
</evidence>
<comment type="caution">
    <text evidence="2">The sequence shown here is derived from an EMBL/GenBank/DDBJ whole genome shotgun (WGS) entry which is preliminary data.</text>
</comment>
<dbReference type="RefSeq" id="WP_295452997.1">
    <property type="nucleotide sequence ID" value="NZ_BAABWU010000002.1"/>
</dbReference>
<keyword evidence="3" id="KW-1185">Reference proteome</keyword>